<dbReference type="Pfam" id="PF18962">
    <property type="entry name" value="Por_Secre_tail"/>
    <property type="match status" value="1"/>
</dbReference>
<accession>A0A376E6Y7</accession>
<evidence type="ECO:0000313" key="3">
    <source>
        <dbReference type="EMBL" id="STD03927.1"/>
    </source>
</evidence>
<sequence length="64" mass="7099">MSIYPNPASDFIQIETLESIKEVNIYAVSGEKVLTANTARINIQALKTGIYMVEIKTSEEYDGS</sequence>
<name>A0A376E6Y7_CHRCU</name>
<dbReference type="EMBL" id="UFVQ01000003">
    <property type="protein sequence ID" value="STD03927.1"/>
    <property type="molecule type" value="Genomic_DNA"/>
</dbReference>
<dbReference type="AlphaFoldDB" id="A0A376E6Y7"/>
<evidence type="ECO:0000259" key="2">
    <source>
        <dbReference type="Pfam" id="PF18962"/>
    </source>
</evidence>
<dbReference type="InterPro" id="IPR026444">
    <property type="entry name" value="Secre_tail"/>
</dbReference>
<evidence type="ECO:0000313" key="4">
    <source>
        <dbReference type="Proteomes" id="UP000255224"/>
    </source>
</evidence>
<gene>
    <name evidence="3" type="ORF">NCTC13533_03542</name>
</gene>
<keyword evidence="1" id="KW-0732">Signal</keyword>
<reference evidence="3 4" key="1">
    <citation type="submission" date="2018-06" db="EMBL/GenBank/DDBJ databases">
        <authorList>
            <consortium name="Pathogen Informatics"/>
            <person name="Doyle S."/>
        </authorList>
    </citation>
    <scope>NUCLEOTIDE SEQUENCE [LARGE SCALE GENOMIC DNA]</scope>
    <source>
        <strain evidence="3 4">NCTC13533</strain>
    </source>
</reference>
<organism evidence="3 4">
    <name type="scientific">Chryseobacterium carnipullorum</name>
    <dbReference type="NCBI Taxonomy" id="1124835"/>
    <lineage>
        <taxon>Bacteria</taxon>
        <taxon>Pseudomonadati</taxon>
        <taxon>Bacteroidota</taxon>
        <taxon>Flavobacteriia</taxon>
        <taxon>Flavobacteriales</taxon>
        <taxon>Weeksellaceae</taxon>
        <taxon>Chryseobacterium group</taxon>
        <taxon>Chryseobacterium</taxon>
    </lineage>
</organism>
<proteinExistence type="predicted"/>
<evidence type="ECO:0000256" key="1">
    <source>
        <dbReference type="ARBA" id="ARBA00022729"/>
    </source>
</evidence>
<feature type="domain" description="Secretion system C-terminal sorting" evidence="2">
    <location>
        <begin position="3"/>
        <end position="59"/>
    </location>
</feature>
<dbReference type="RefSeq" id="WP_181876092.1">
    <property type="nucleotide sequence ID" value="NZ_UFVQ01000003.1"/>
</dbReference>
<dbReference type="NCBIfam" id="TIGR04183">
    <property type="entry name" value="Por_Secre_tail"/>
    <property type="match status" value="1"/>
</dbReference>
<protein>
    <submittedName>
        <fullName evidence="3">Por secretion system C-terminal sorting domain</fullName>
    </submittedName>
</protein>
<dbReference type="Proteomes" id="UP000255224">
    <property type="component" value="Unassembled WGS sequence"/>
</dbReference>